<dbReference type="GeneID" id="136995256"/>
<keyword evidence="7 18" id="KW-0812">Transmembrane</keyword>
<evidence type="ECO:0000256" key="6">
    <source>
        <dbReference type="ARBA" id="ARBA00022660"/>
    </source>
</evidence>
<keyword evidence="10" id="KW-0249">Electron transport</keyword>
<evidence type="ECO:0000256" key="16">
    <source>
        <dbReference type="ARBA" id="ARBA00046528"/>
    </source>
</evidence>
<reference evidence="20" key="1">
    <citation type="submission" date="2025-08" db="UniProtKB">
        <authorList>
            <consortium name="RefSeq"/>
        </authorList>
    </citation>
    <scope>IDENTIFICATION</scope>
    <source>
        <tissue evidence="20">Blood</tissue>
    </source>
</reference>
<evidence type="ECO:0000256" key="9">
    <source>
        <dbReference type="ARBA" id="ARBA00022946"/>
    </source>
</evidence>
<evidence type="ECO:0000256" key="12">
    <source>
        <dbReference type="ARBA" id="ARBA00023128"/>
    </source>
</evidence>
<organism evidence="19 20">
    <name type="scientific">Apteryx mantelli</name>
    <name type="common">North Island brown kiwi</name>
    <dbReference type="NCBI Taxonomy" id="2696672"/>
    <lineage>
        <taxon>Eukaryota</taxon>
        <taxon>Metazoa</taxon>
        <taxon>Chordata</taxon>
        <taxon>Craniata</taxon>
        <taxon>Vertebrata</taxon>
        <taxon>Euteleostomi</taxon>
        <taxon>Archelosauria</taxon>
        <taxon>Archosauria</taxon>
        <taxon>Dinosauria</taxon>
        <taxon>Saurischia</taxon>
        <taxon>Theropoda</taxon>
        <taxon>Coelurosauria</taxon>
        <taxon>Aves</taxon>
        <taxon>Palaeognathae</taxon>
        <taxon>Apterygiformes</taxon>
        <taxon>Apterygidae</taxon>
        <taxon>Apteryx</taxon>
    </lineage>
</organism>
<evidence type="ECO:0000256" key="15">
    <source>
        <dbReference type="ARBA" id="ARBA00031387"/>
    </source>
</evidence>
<evidence type="ECO:0000313" key="19">
    <source>
        <dbReference type="Proteomes" id="UP001652627"/>
    </source>
</evidence>
<evidence type="ECO:0000256" key="2">
    <source>
        <dbReference type="ARBA" id="ARBA00004434"/>
    </source>
</evidence>
<dbReference type="PANTHER" id="PTHR13327:SF0">
    <property type="entry name" value="NADH DEHYDROGENASE [UBIQUINONE] 1 BETA SUBCOMPLEX SUBUNIT 11, MITOCHONDRIAL"/>
    <property type="match status" value="1"/>
</dbReference>
<evidence type="ECO:0000256" key="1">
    <source>
        <dbReference type="ARBA" id="ARBA00003195"/>
    </source>
</evidence>
<keyword evidence="5" id="KW-0813">Transport</keyword>
<dbReference type="RefSeq" id="XP_067171222.1">
    <property type="nucleotide sequence ID" value="XM_067315121.1"/>
</dbReference>
<gene>
    <name evidence="20" type="primary">NDUFB11</name>
</gene>
<comment type="similarity">
    <text evidence="3">Belongs to the complex I NDUFB11 subunit family.</text>
</comment>
<accession>A0ABM4G1Y7</accession>
<protein>
    <recommendedName>
        <fullName evidence="4">NADH dehydrogenase [ubiquinone] 1 beta subcomplex subunit 11, mitochondrial</fullName>
    </recommendedName>
    <alternativeName>
        <fullName evidence="15">Complex I-ESSS</fullName>
    </alternativeName>
    <alternativeName>
        <fullName evidence="14">NADH-ubiquinone oxidoreductase ESSS subunit</fullName>
    </alternativeName>
</protein>
<evidence type="ECO:0000256" key="8">
    <source>
        <dbReference type="ARBA" id="ARBA00022792"/>
    </source>
</evidence>
<evidence type="ECO:0000256" key="13">
    <source>
        <dbReference type="ARBA" id="ARBA00023136"/>
    </source>
</evidence>
<evidence type="ECO:0000256" key="5">
    <source>
        <dbReference type="ARBA" id="ARBA00022448"/>
    </source>
</evidence>
<evidence type="ECO:0000256" key="17">
    <source>
        <dbReference type="SAM" id="MobiDB-lite"/>
    </source>
</evidence>
<evidence type="ECO:0000256" key="11">
    <source>
        <dbReference type="ARBA" id="ARBA00022989"/>
    </source>
</evidence>
<name>A0ABM4G1Y7_9AVES</name>
<proteinExistence type="inferred from homology"/>
<evidence type="ECO:0000256" key="7">
    <source>
        <dbReference type="ARBA" id="ARBA00022692"/>
    </source>
</evidence>
<feature type="compositionally biased region" description="Low complexity" evidence="17">
    <location>
        <begin position="36"/>
        <end position="46"/>
    </location>
</feature>
<dbReference type="Pfam" id="PF10183">
    <property type="entry name" value="ESSS"/>
    <property type="match status" value="1"/>
</dbReference>
<keyword evidence="9" id="KW-0809">Transit peptide</keyword>
<keyword evidence="11 18" id="KW-1133">Transmembrane helix</keyword>
<evidence type="ECO:0000256" key="14">
    <source>
        <dbReference type="ARBA" id="ARBA00030753"/>
    </source>
</evidence>
<keyword evidence="19" id="KW-1185">Reference proteome</keyword>
<feature type="region of interest" description="Disordered" evidence="17">
    <location>
        <begin position="21"/>
        <end position="46"/>
    </location>
</feature>
<comment type="subcellular location">
    <subcellularLocation>
        <location evidence="2">Mitochondrion inner membrane</location>
        <topology evidence="2">Single-pass membrane protein</topology>
    </subcellularLocation>
</comment>
<keyword evidence="12" id="KW-0496">Mitochondrion</keyword>
<dbReference type="Proteomes" id="UP001652627">
    <property type="component" value="Chromosome 42"/>
</dbReference>
<evidence type="ECO:0000256" key="10">
    <source>
        <dbReference type="ARBA" id="ARBA00022982"/>
    </source>
</evidence>
<feature type="region of interest" description="Disordered" evidence="17">
    <location>
        <begin position="148"/>
        <end position="192"/>
    </location>
</feature>
<sequence length="192" mass="20342">MAALAGCGRALRALRVAAAAAGRGPGSGSGVRRRSAAAGTVSPAPPSAAAAAARHRHAEEEEEGLWAMQRKHPDTHGFSEDPAADVLNMRGAFVAGVSVAIVLGSVFLHYLPDYGLREWARREAERQIRTREAQGLPLVTPDYYDPARLPLPPPARPDPDAWAPFPGRLGPFPRTPGPFPRMPGSLPRTPGP</sequence>
<dbReference type="PANTHER" id="PTHR13327">
    <property type="entry name" value="NADH-UBIQUINONE OXIDOREDUCTASE ESSS SUBUNIT, MITOCHONDRIAL PRECURSOR"/>
    <property type="match status" value="1"/>
</dbReference>
<feature type="transmembrane region" description="Helical" evidence="18">
    <location>
        <begin position="92"/>
        <end position="111"/>
    </location>
</feature>
<keyword evidence="13 18" id="KW-0472">Membrane</keyword>
<comment type="function">
    <text evidence="1">Accessory subunit of the mitochondrial membrane respiratory chain NADH dehydrogenase (Complex I), that is believed not to be involved in catalysis. Complex I functions in the transfer of electrons from NADH to the respiratory chain. The immediate electron acceptor for the enzyme is believed to be ubiquinone.</text>
</comment>
<evidence type="ECO:0000313" key="20">
    <source>
        <dbReference type="RefSeq" id="XP_067171222.1"/>
    </source>
</evidence>
<keyword evidence="6" id="KW-0679">Respiratory chain</keyword>
<comment type="subunit">
    <text evidence="16">Complex I is composed of 45 different subunits. Interacts with BCAP31.</text>
</comment>
<evidence type="ECO:0000256" key="18">
    <source>
        <dbReference type="SAM" id="Phobius"/>
    </source>
</evidence>
<keyword evidence="8" id="KW-0999">Mitochondrion inner membrane</keyword>
<feature type="compositionally biased region" description="Low complexity" evidence="17">
    <location>
        <begin position="160"/>
        <end position="172"/>
    </location>
</feature>
<dbReference type="InterPro" id="IPR019329">
    <property type="entry name" value="NADH_UbQ_OxRdtase_ESSS_su"/>
</dbReference>
<evidence type="ECO:0000256" key="4">
    <source>
        <dbReference type="ARBA" id="ARBA00018632"/>
    </source>
</evidence>
<evidence type="ECO:0000256" key="3">
    <source>
        <dbReference type="ARBA" id="ARBA00008915"/>
    </source>
</evidence>